<dbReference type="PANTHER" id="PTHR44229:SF4">
    <property type="entry name" value="15-HYDROXYPROSTAGLANDIN DEHYDROGENASE [NAD(+)]"/>
    <property type="match status" value="1"/>
</dbReference>
<evidence type="ECO:0000256" key="1">
    <source>
        <dbReference type="ARBA" id="ARBA00006484"/>
    </source>
</evidence>
<evidence type="ECO:0000313" key="24">
    <source>
        <dbReference type="Proteomes" id="UP000887568"/>
    </source>
</evidence>
<dbReference type="GO" id="GO:0047034">
    <property type="term" value="F:15-hydroxyicosatetraenoate dehydrogenase activity"/>
    <property type="evidence" value="ECO:0007669"/>
    <property type="project" value="UniProtKB-EC"/>
</dbReference>
<dbReference type="OrthoDB" id="37659at2759"/>
<dbReference type="PANTHER" id="PTHR44229">
    <property type="entry name" value="15-HYDROXYPROSTAGLANDIN DEHYDROGENASE [NAD(+)]"/>
    <property type="match status" value="1"/>
</dbReference>
<comment type="catalytic activity">
    <reaction evidence="17">
        <text>prostaglandin A1 + NAD(+) = 15-oxo-prostaglandin A1 + NADH + H(+)</text>
        <dbReference type="Rhea" id="RHEA:41263"/>
        <dbReference type="ChEBI" id="CHEBI:15378"/>
        <dbReference type="ChEBI" id="CHEBI:57398"/>
        <dbReference type="ChEBI" id="CHEBI:57540"/>
        <dbReference type="ChEBI" id="CHEBI:57945"/>
        <dbReference type="ChEBI" id="CHEBI:85072"/>
    </reaction>
    <physiologicalReaction direction="left-to-right" evidence="17">
        <dbReference type="Rhea" id="RHEA:41264"/>
    </physiologicalReaction>
</comment>
<dbReference type="PROSITE" id="PS00061">
    <property type="entry name" value="ADH_SHORT"/>
    <property type="match status" value="1"/>
</dbReference>
<accession>A0A913Z077</accession>
<evidence type="ECO:0000256" key="14">
    <source>
        <dbReference type="ARBA" id="ARBA00048170"/>
    </source>
</evidence>
<dbReference type="AlphaFoldDB" id="A0A913Z077"/>
<sequence>MVGRRMNIVLITIIQRALYLYRNLLGVTQSLNSVDSRRIGPVCSCHDNQHIVTLTMASPSTYSFDIARAKLPPDTVAIVTGAAEGLGKGFAEGLLDKGAKGVCIADVNEPLGLKTAQELSDRFGRDRVIFVKCDVASAAQVEAVFAKAKERFGAINLVVNNAGLCNEKEIEQTINVNVTGVAYGTYTAIKYMSPAEGGTGGKIINIASVAGFHPFEIVPVYTASKFAVVGLTRSLMADPRLKEKGITFGALCPSLVDTRLLEKLVLRHPEGDQKKFDDNSQIMGKMDVSTIRDAFLRLVLDDSWCGKVMAVDRSQGIFDPLAQ</sequence>
<comment type="catalytic activity">
    <reaction evidence="13">
        <text>(11R)-hydroxy-(5Z,8Z,12E,14Z)-eicosatetraenoate + NAD(+) = 11-oxo-(5Z,8Z,12E,14Z)-eicosatetraenoate + NADH + H(+)</text>
        <dbReference type="Rhea" id="RHEA:48640"/>
        <dbReference type="ChEBI" id="CHEBI:15378"/>
        <dbReference type="ChEBI" id="CHEBI:57540"/>
        <dbReference type="ChEBI" id="CHEBI:57945"/>
        <dbReference type="ChEBI" id="CHEBI:78836"/>
        <dbReference type="ChEBI" id="CHEBI:90697"/>
    </reaction>
    <physiologicalReaction direction="left-to-right" evidence="13">
        <dbReference type="Rhea" id="RHEA:48641"/>
    </physiologicalReaction>
</comment>
<comment type="catalytic activity">
    <reaction evidence="10">
        <text>resolvin D1 + NAD(+) = 8-oxoresolvin D1 + NADH + H(+)</text>
        <dbReference type="Rhea" id="RHEA:50124"/>
        <dbReference type="ChEBI" id="CHEBI:15378"/>
        <dbReference type="ChEBI" id="CHEBI:57540"/>
        <dbReference type="ChEBI" id="CHEBI:57945"/>
        <dbReference type="ChEBI" id="CHEBI:132079"/>
        <dbReference type="ChEBI" id="CHEBI:132080"/>
    </reaction>
    <physiologicalReaction direction="left-to-right" evidence="10">
        <dbReference type="Rhea" id="RHEA:50125"/>
    </physiologicalReaction>
</comment>
<evidence type="ECO:0000256" key="11">
    <source>
        <dbReference type="ARBA" id="ARBA00048008"/>
    </source>
</evidence>
<comment type="catalytic activity">
    <reaction evidence="19">
        <text>resolvin D2 + NAD(+) = 16-oxoresolvin D2 + NADH + H(+)</text>
        <dbReference type="Rhea" id="RHEA:53588"/>
        <dbReference type="ChEBI" id="CHEBI:15378"/>
        <dbReference type="ChEBI" id="CHEBI:57540"/>
        <dbReference type="ChEBI" id="CHEBI:57945"/>
        <dbReference type="ChEBI" id="CHEBI:133367"/>
        <dbReference type="ChEBI" id="CHEBI:137498"/>
    </reaction>
    <physiologicalReaction direction="left-to-right" evidence="19">
        <dbReference type="Rhea" id="RHEA:53589"/>
    </physiologicalReaction>
</comment>
<evidence type="ECO:0000256" key="21">
    <source>
        <dbReference type="ARBA" id="ARBA00049188"/>
    </source>
</evidence>
<evidence type="ECO:0000256" key="2">
    <source>
        <dbReference type="ARBA" id="ARBA00023002"/>
    </source>
</evidence>
<comment type="catalytic activity">
    <reaction evidence="9">
        <text>prostaglandin E1 + NAD(+) = 15-oxoprostaglandin E1 + NADH + H(+)</text>
        <dbReference type="Rhea" id="RHEA:16477"/>
        <dbReference type="ChEBI" id="CHEBI:15378"/>
        <dbReference type="ChEBI" id="CHEBI:57397"/>
        <dbReference type="ChEBI" id="CHEBI:57401"/>
        <dbReference type="ChEBI" id="CHEBI:57540"/>
        <dbReference type="ChEBI" id="CHEBI:57945"/>
    </reaction>
    <physiologicalReaction direction="left-to-right" evidence="9">
        <dbReference type="Rhea" id="RHEA:16478"/>
    </physiologicalReaction>
</comment>
<dbReference type="PRINTS" id="PR00080">
    <property type="entry name" value="SDRFAMILY"/>
</dbReference>
<evidence type="ECO:0000256" key="6">
    <source>
        <dbReference type="ARBA" id="ARBA00041812"/>
    </source>
</evidence>
<evidence type="ECO:0000256" key="7">
    <source>
        <dbReference type="ARBA" id="ARBA00042026"/>
    </source>
</evidence>
<comment type="catalytic activity">
    <reaction evidence="18">
        <text>prostaglandin E2 + NAD(+) = 15-oxoprostaglandin E2 + NADH + H(+)</text>
        <dbReference type="Rhea" id="RHEA:11876"/>
        <dbReference type="ChEBI" id="CHEBI:15378"/>
        <dbReference type="ChEBI" id="CHEBI:57400"/>
        <dbReference type="ChEBI" id="CHEBI:57540"/>
        <dbReference type="ChEBI" id="CHEBI:57945"/>
        <dbReference type="ChEBI" id="CHEBI:606564"/>
        <dbReference type="EC" id="1.1.1.141"/>
    </reaction>
    <physiologicalReaction direction="left-to-right" evidence="18">
        <dbReference type="Rhea" id="RHEA:11877"/>
    </physiologicalReaction>
</comment>
<dbReference type="GO" id="GO:0016404">
    <property type="term" value="F:15-hydroxyprostaglandin dehydrogenase (NAD+) activity"/>
    <property type="evidence" value="ECO:0007669"/>
    <property type="project" value="UniProtKB-EC"/>
</dbReference>
<organism evidence="23 24">
    <name type="scientific">Patiria miniata</name>
    <name type="common">Bat star</name>
    <name type="synonym">Asterina miniata</name>
    <dbReference type="NCBI Taxonomy" id="46514"/>
    <lineage>
        <taxon>Eukaryota</taxon>
        <taxon>Metazoa</taxon>
        <taxon>Echinodermata</taxon>
        <taxon>Eleutherozoa</taxon>
        <taxon>Asterozoa</taxon>
        <taxon>Asteroidea</taxon>
        <taxon>Valvatacea</taxon>
        <taxon>Valvatida</taxon>
        <taxon>Asterinidae</taxon>
        <taxon>Patiria</taxon>
    </lineage>
</organism>
<evidence type="ECO:0000256" key="22">
    <source>
        <dbReference type="RuleBase" id="RU000363"/>
    </source>
</evidence>
<comment type="catalytic activity">
    <reaction evidence="11">
        <text>14-hydroxy-(4Z,7Z,10Z,12E,16Z,19Z)-docosahexaenoate + NAD(+) = 14-oxo-(4Z,7Z,10Z,12E,16Z,19Z)-docosahexaenoate + NADH + H(+)</text>
        <dbReference type="Rhea" id="RHEA:48952"/>
        <dbReference type="ChEBI" id="CHEBI:15378"/>
        <dbReference type="ChEBI" id="CHEBI:57540"/>
        <dbReference type="ChEBI" id="CHEBI:57945"/>
        <dbReference type="ChEBI" id="CHEBI:90866"/>
        <dbReference type="ChEBI" id="CHEBI:90867"/>
    </reaction>
    <physiologicalReaction direction="left-to-right" evidence="11">
        <dbReference type="Rhea" id="RHEA:48953"/>
    </physiologicalReaction>
</comment>
<evidence type="ECO:0000256" key="8">
    <source>
        <dbReference type="ARBA" id="ARBA00045705"/>
    </source>
</evidence>
<dbReference type="Gene3D" id="3.40.50.720">
    <property type="entry name" value="NAD(P)-binding Rossmann-like Domain"/>
    <property type="match status" value="1"/>
</dbReference>
<keyword evidence="2" id="KW-0560">Oxidoreductase</keyword>
<protein>
    <recommendedName>
        <fullName evidence="5">15-hydroxyprostaglandin dehydrogenase [NAD(+)]</fullName>
        <ecNumber evidence="3">1.1.1.141</ecNumber>
        <ecNumber evidence="4">1.1.1.232</ecNumber>
    </recommendedName>
    <alternativeName>
        <fullName evidence="7">Eicosanoid/docosanoid dehydrogenase [NAD(+)]</fullName>
    </alternativeName>
    <alternativeName>
        <fullName evidence="6">Prostaglandin dehydrogenase 1</fullName>
    </alternativeName>
</protein>
<dbReference type="Pfam" id="PF00106">
    <property type="entry name" value="adh_short"/>
    <property type="match status" value="1"/>
</dbReference>
<dbReference type="InterPro" id="IPR020904">
    <property type="entry name" value="Sc_DH/Rdtase_CS"/>
</dbReference>
<evidence type="ECO:0000256" key="4">
    <source>
        <dbReference type="ARBA" id="ARBA00039060"/>
    </source>
</evidence>
<comment type="catalytic activity">
    <reaction evidence="14">
        <text>resolvin D1 + NAD(+) = 17-oxoresolvin D1 + NADH + H(+)</text>
        <dbReference type="Rhea" id="RHEA:50128"/>
        <dbReference type="ChEBI" id="CHEBI:15378"/>
        <dbReference type="ChEBI" id="CHEBI:57540"/>
        <dbReference type="ChEBI" id="CHEBI:57945"/>
        <dbReference type="ChEBI" id="CHEBI:132079"/>
        <dbReference type="ChEBI" id="CHEBI:132081"/>
    </reaction>
    <physiologicalReaction direction="left-to-right" evidence="14">
        <dbReference type="Rhea" id="RHEA:50129"/>
    </physiologicalReaction>
</comment>
<evidence type="ECO:0000256" key="18">
    <source>
        <dbReference type="ARBA" id="ARBA00048739"/>
    </source>
</evidence>
<keyword evidence="24" id="KW-1185">Reference proteome</keyword>
<dbReference type="GO" id="GO:0005737">
    <property type="term" value="C:cytoplasm"/>
    <property type="evidence" value="ECO:0007669"/>
    <property type="project" value="TreeGrafter"/>
</dbReference>
<dbReference type="OMA" id="EREPEIC"/>
<comment type="function">
    <text evidence="8">Catalyzes the NAD-dependent dehydrogenation (oxidation) of a broad array of hydroxylated polyunsaturated fatty acids (mainly eicosanoids and docosanoids, including prostaglandins, lipoxins and resolvins), yielding their corresponding keto (oxo) metabolites. Decreases the levels of the pro-proliferative prostaglandins such as prostaglandin E2 (whose activity is increased in cancer because of an increase in the expression of cyclooxygenase 2) and generates oxo-fatty acid products that can profoundly influence cell function by abrogating pro-inflammatory cytokine expression. Converts resolvins E1, D1 and D2 to their oxo products, which represents a mode of resolvin inactivation. Resolvin E1 plays important roles during the resolution phase of acute inflammation, while resolvins D1 and D2 have a unique role in obesity-induced adipose inflammation.</text>
</comment>
<dbReference type="EC" id="1.1.1.141" evidence="3"/>
<evidence type="ECO:0000256" key="3">
    <source>
        <dbReference type="ARBA" id="ARBA00038968"/>
    </source>
</evidence>
<dbReference type="EnsemblMetazoa" id="XM_038188137.1">
    <property type="protein sequence ID" value="XP_038044065.1"/>
    <property type="gene ID" value="LOC119718740"/>
</dbReference>
<dbReference type="InterPro" id="IPR036291">
    <property type="entry name" value="NAD(P)-bd_dom_sf"/>
</dbReference>
<evidence type="ECO:0000256" key="5">
    <source>
        <dbReference type="ARBA" id="ARBA00040276"/>
    </source>
</evidence>
<dbReference type="EC" id="1.1.1.232" evidence="4"/>
<proteinExistence type="inferred from homology"/>
<comment type="catalytic activity">
    <reaction evidence="21">
        <text>resolvin E1 + NAD(+) = 18-oxo-resolvin E1 + NADH + H(+)</text>
        <dbReference type="Rhea" id="RHEA:49244"/>
        <dbReference type="ChEBI" id="CHEBI:15378"/>
        <dbReference type="ChEBI" id="CHEBI:57540"/>
        <dbReference type="ChEBI" id="CHEBI:57945"/>
        <dbReference type="ChEBI" id="CHEBI:91000"/>
        <dbReference type="ChEBI" id="CHEBI:91001"/>
    </reaction>
    <physiologicalReaction direction="left-to-right" evidence="21">
        <dbReference type="Rhea" id="RHEA:49245"/>
    </physiologicalReaction>
</comment>
<comment type="similarity">
    <text evidence="1 22">Belongs to the short-chain dehydrogenases/reductases (SDR) family.</text>
</comment>
<evidence type="ECO:0000256" key="10">
    <source>
        <dbReference type="ARBA" id="ARBA00047672"/>
    </source>
</evidence>
<comment type="catalytic activity">
    <reaction evidence="20">
        <text>(15S)-hydroxy-(5Z,8Z,11Z,13E)-eicosatetraenoate + NAD(+) = 15-oxo-(5Z,8Z,11Z,13E)-eicosatetraenoate + NADH + H(+)</text>
        <dbReference type="Rhea" id="RHEA:23260"/>
        <dbReference type="ChEBI" id="CHEBI:15378"/>
        <dbReference type="ChEBI" id="CHEBI:57409"/>
        <dbReference type="ChEBI" id="CHEBI:57410"/>
        <dbReference type="ChEBI" id="CHEBI:57540"/>
        <dbReference type="ChEBI" id="CHEBI:57945"/>
        <dbReference type="EC" id="1.1.1.232"/>
    </reaction>
    <physiologicalReaction direction="left-to-right" evidence="20">
        <dbReference type="Rhea" id="RHEA:23261"/>
    </physiologicalReaction>
</comment>
<dbReference type="PRINTS" id="PR00081">
    <property type="entry name" value="GDHRDH"/>
</dbReference>
<dbReference type="Proteomes" id="UP000887568">
    <property type="component" value="Unplaced"/>
</dbReference>
<dbReference type="RefSeq" id="XP_038044065.1">
    <property type="nucleotide sequence ID" value="XM_038188137.1"/>
</dbReference>
<comment type="catalytic activity">
    <reaction evidence="15">
        <text>resolvin D2 + NAD(+) = 7-oxoresolvin D2 + NADH + H(+)</text>
        <dbReference type="Rhea" id="RHEA:53584"/>
        <dbReference type="ChEBI" id="CHEBI:15378"/>
        <dbReference type="ChEBI" id="CHEBI:57540"/>
        <dbReference type="ChEBI" id="CHEBI:57945"/>
        <dbReference type="ChEBI" id="CHEBI:133367"/>
        <dbReference type="ChEBI" id="CHEBI:137497"/>
    </reaction>
    <physiologicalReaction direction="left-to-right" evidence="15">
        <dbReference type="Rhea" id="RHEA:53585"/>
    </physiologicalReaction>
</comment>
<dbReference type="InterPro" id="IPR002347">
    <property type="entry name" value="SDR_fam"/>
</dbReference>
<dbReference type="SUPFAM" id="SSF51735">
    <property type="entry name" value="NAD(P)-binding Rossmann-fold domains"/>
    <property type="match status" value="1"/>
</dbReference>
<reference evidence="23" key="1">
    <citation type="submission" date="2022-11" db="UniProtKB">
        <authorList>
            <consortium name="EnsemblMetazoa"/>
        </authorList>
    </citation>
    <scope>IDENTIFICATION</scope>
</reference>
<dbReference type="GeneID" id="119718740"/>
<name>A0A913Z077_PATMI</name>
<evidence type="ECO:0000256" key="19">
    <source>
        <dbReference type="ARBA" id="ARBA00048921"/>
    </source>
</evidence>
<evidence type="ECO:0000313" key="23">
    <source>
        <dbReference type="EnsemblMetazoa" id="XP_038044065.1"/>
    </source>
</evidence>
<evidence type="ECO:0000256" key="9">
    <source>
        <dbReference type="ARBA" id="ARBA00047325"/>
    </source>
</evidence>
<evidence type="ECO:0000256" key="12">
    <source>
        <dbReference type="ARBA" id="ARBA00048140"/>
    </source>
</evidence>
<evidence type="ECO:0000256" key="17">
    <source>
        <dbReference type="ARBA" id="ARBA00048611"/>
    </source>
</evidence>
<comment type="catalytic activity">
    <reaction evidence="16">
        <text>lipoxin A4 + NAD(+) = 15-oxo-(5S,6R)-dihydroxy-(7E,9E,11Z,13E)-eicosatetraenoate + NADH + H(+)</text>
        <dbReference type="Rhea" id="RHEA:41572"/>
        <dbReference type="ChEBI" id="CHEBI:15378"/>
        <dbReference type="ChEBI" id="CHEBI:57540"/>
        <dbReference type="ChEBI" id="CHEBI:57945"/>
        <dbReference type="ChEBI" id="CHEBI:67026"/>
        <dbReference type="ChEBI" id="CHEBI:78311"/>
    </reaction>
    <physiologicalReaction direction="left-to-right" evidence="16">
        <dbReference type="Rhea" id="RHEA:41573"/>
    </physiologicalReaction>
</comment>
<comment type="catalytic activity">
    <reaction evidence="12">
        <text>15-oxo-(5S,6R)-dihydroxy-(7E,9E,11Z)-eicosatrienoate + NADH + H(+) = (5S,6R,15S)-trihydroxy-(7E,9E,11Z)-eicosatrienoate + NAD(+)</text>
        <dbReference type="Rhea" id="RHEA:41596"/>
        <dbReference type="ChEBI" id="CHEBI:15378"/>
        <dbReference type="ChEBI" id="CHEBI:57540"/>
        <dbReference type="ChEBI" id="CHEBI:57945"/>
        <dbReference type="ChEBI" id="CHEBI:78325"/>
        <dbReference type="ChEBI" id="CHEBI:78329"/>
    </reaction>
    <physiologicalReaction direction="left-to-right" evidence="12">
        <dbReference type="Rhea" id="RHEA:41597"/>
    </physiologicalReaction>
</comment>
<evidence type="ECO:0000256" key="20">
    <source>
        <dbReference type="ARBA" id="ARBA00049151"/>
    </source>
</evidence>
<evidence type="ECO:0000256" key="15">
    <source>
        <dbReference type="ARBA" id="ARBA00048393"/>
    </source>
</evidence>
<evidence type="ECO:0000256" key="13">
    <source>
        <dbReference type="ARBA" id="ARBA00048144"/>
    </source>
</evidence>
<evidence type="ECO:0000256" key="16">
    <source>
        <dbReference type="ARBA" id="ARBA00048535"/>
    </source>
</evidence>